<dbReference type="PANTHER" id="PTHR31563">
    <property type="entry name" value="ION CHANNEL POLLUX-RELATED"/>
    <property type="match status" value="1"/>
</dbReference>
<evidence type="ECO:0000256" key="1">
    <source>
        <dbReference type="SAM" id="Phobius"/>
    </source>
</evidence>
<keyword evidence="1" id="KW-0472">Membrane</keyword>
<keyword evidence="1" id="KW-1133">Transmembrane helix</keyword>
<proteinExistence type="predicted"/>
<dbReference type="Gene3D" id="3.40.50.720">
    <property type="entry name" value="NAD(P)-binding Rossmann-like Domain"/>
    <property type="match status" value="2"/>
</dbReference>
<sequence length="700" mass="77031">MDAVTPQTPGHTVTGITLLQGEDRVRKLKTSRWRPLDFLLGTRRGQVLSLFALFLILLFSGAGAWHATGGYPDMYDDSFSHSLWFSWGMFFDPGTQMGFPAGSDVKFKVLAVIFSILGFTYNLLILGIIVEGARVALDTLHKQRNRLVCNGHSLVLGWSEKTLFLLKEMAAASRNRGVRNKIVILAEEDEMVMWNEIRRHFPKASERKHYICRRGCPYECDDLMKASAASAHDIVVLGSMGRAREADLDAVRTVVALAALTEQPSGNIIAEVRSPESAAVIRSILDGAEGMIARDPVNRVLSIMANDPIVGDIYLSVLSFVHGEEFYCKSLEDMAPEVASCKTFGQVGRALRHGICVGVDPPNGSAIMVPSDDYIISSQDRLVVLAHSENDLKSQGTKAWSVRGGDSFDDADSNVVKTRVTRRGTGQQPLVIIGWSTDMADRLLMLDQYTPRGTEVHHLCEKSIREREERLEASLAGTTFMNIQLVHHAGSTTSLRKLAKLPLAQASAVLVLADERWQGKGTASDSAAEKDSASLACVVTLKQLCKGEYQQYLHCKSEARIICEVLDPRTQRVLSKGGQLSEAASFFFSTALETGIFAMASSEPVIFNTVLLLLEDNDRGDIMAKPVEEYVKFEDPSRDCDIDGPEGFWTLWNAVREKDEVLMGWHLSASNETVLNPDKTSPTGLQPGDQVIVASKGMQF</sequence>
<name>A0A7S4RXS3_9DINO</name>
<dbReference type="PANTHER" id="PTHR31563:SF10">
    <property type="entry name" value="ION CHANNEL POLLUX-RELATED"/>
    <property type="match status" value="1"/>
</dbReference>
<evidence type="ECO:0000313" key="2">
    <source>
        <dbReference type="EMBL" id="CAE4626264.1"/>
    </source>
</evidence>
<organism evidence="2">
    <name type="scientific">Alexandrium monilatum</name>
    <dbReference type="NCBI Taxonomy" id="311494"/>
    <lineage>
        <taxon>Eukaryota</taxon>
        <taxon>Sar</taxon>
        <taxon>Alveolata</taxon>
        <taxon>Dinophyceae</taxon>
        <taxon>Gonyaulacales</taxon>
        <taxon>Pyrocystaceae</taxon>
        <taxon>Alexandrium</taxon>
    </lineage>
</organism>
<keyword evidence="1" id="KW-0812">Transmembrane</keyword>
<dbReference type="EMBL" id="HBNR01058408">
    <property type="protein sequence ID" value="CAE4626264.1"/>
    <property type="molecule type" value="Transcribed_RNA"/>
</dbReference>
<dbReference type="GO" id="GO:0006811">
    <property type="term" value="P:monoatomic ion transport"/>
    <property type="evidence" value="ECO:0007669"/>
    <property type="project" value="InterPro"/>
</dbReference>
<dbReference type="InterPro" id="IPR044849">
    <property type="entry name" value="CASTOR/POLLUX/SYM8-like"/>
</dbReference>
<dbReference type="AlphaFoldDB" id="A0A7S4RXS3"/>
<protein>
    <submittedName>
        <fullName evidence="2">Uncharacterized protein</fullName>
    </submittedName>
</protein>
<feature type="transmembrane region" description="Helical" evidence="1">
    <location>
        <begin position="109"/>
        <end position="137"/>
    </location>
</feature>
<dbReference type="SUPFAM" id="SSF81324">
    <property type="entry name" value="Voltage-gated potassium channels"/>
    <property type="match status" value="1"/>
</dbReference>
<accession>A0A7S4RXS3</accession>
<feature type="transmembrane region" description="Helical" evidence="1">
    <location>
        <begin position="47"/>
        <end position="67"/>
    </location>
</feature>
<gene>
    <name evidence="2" type="ORF">AMON00008_LOCUS41085</name>
</gene>
<reference evidence="2" key="1">
    <citation type="submission" date="2021-01" db="EMBL/GenBank/DDBJ databases">
        <authorList>
            <person name="Corre E."/>
            <person name="Pelletier E."/>
            <person name="Niang G."/>
            <person name="Scheremetjew M."/>
            <person name="Finn R."/>
            <person name="Kale V."/>
            <person name="Holt S."/>
            <person name="Cochrane G."/>
            <person name="Meng A."/>
            <person name="Brown T."/>
            <person name="Cohen L."/>
        </authorList>
    </citation>
    <scope>NUCLEOTIDE SEQUENCE</scope>
    <source>
        <strain evidence="2">CCMP3105</strain>
    </source>
</reference>